<dbReference type="Pfam" id="PF01152">
    <property type="entry name" value="Bac_globin"/>
    <property type="match status" value="1"/>
</dbReference>
<evidence type="ECO:0000256" key="4">
    <source>
        <dbReference type="ARBA" id="ARBA00022723"/>
    </source>
</evidence>
<evidence type="ECO:0008006" key="8">
    <source>
        <dbReference type="Google" id="ProtNLM"/>
    </source>
</evidence>
<dbReference type="RefSeq" id="WP_236888864.1">
    <property type="nucleotide sequence ID" value="NZ_AP024488.1"/>
</dbReference>
<dbReference type="InterPro" id="IPR009050">
    <property type="entry name" value="Globin-like_sf"/>
</dbReference>
<organism evidence="6 7">
    <name type="scientific">Desulfoluna limicola</name>
    <dbReference type="NCBI Taxonomy" id="2810562"/>
    <lineage>
        <taxon>Bacteria</taxon>
        <taxon>Pseudomonadati</taxon>
        <taxon>Thermodesulfobacteriota</taxon>
        <taxon>Desulfobacteria</taxon>
        <taxon>Desulfobacterales</taxon>
        <taxon>Desulfolunaceae</taxon>
        <taxon>Desulfoluna</taxon>
    </lineage>
</organism>
<keyword evidence="7" id="KW-1185">Reference proteome</keyword>
<evidence type="ECO:0000256" key="5">
    <source>
        <dbReference type="ARBA" id="ARBA00023004"/>
    </source>
</evidence>
<dbReference type="InterPro" id="IPR012292">
    <property type="entry name" value="Globin/Proto"/>
</dbReference>
<evidence type="ECO:0000313" key="7">
    <source>
        <dbReference type="Proteomes" id="UP001320148"/>
    </source>
</evidence>
<dbReference type="InterPro" id="IPR001486">
    <property type="entry name" value="Hemoglobin_trunc"/>
</dbReference>
<reference evidence="6 7" key="1">
    <citation type="submission" date="2021-02" db="EMBL/GenBank/DDBJ databases">
        <title>Complete genome of Desulfoluna sp. strain ASN36.</title>
        <authorList>
            <person name="Takahashi A."/>
            <person name="Kojima H."/>
            <person name="Fukui M."/>
        </authorList>
    </citation>
    <scope>NUCLEOTIDE SEQUENCE [LARGE SCALE GENOMIC DNA]</scope>
    <source>
        <strain evidence="6 7">ASN36</strain>
    </source>
</reference>
<evidence type="ECO:0000313" key="6">
    <source>
        <dbReference type="EMBL" id="BCS97439.1"/>
    </source>
</evidence>
<accession>A0ABN6F5J7</accession>
<evidence type="ECO:0000256" key="1">
    <source>
        <dbReference type="ARBA" id="ARBA00001971"/>
    </source>
</evidence>
<dbReference type="Gene3D" id="1.10.490.10">
    <property type="entry name" value="Globins"/>
    <property type="match status" value="1"/>
</dbReference>
<comment type="cofactor">
    <cofactor evidence="1">
        <name>heme</name>
        <dbReference type="ChEBI" id="CHEBI:30413"/>
    </cofactor>
</comment>
<sequence length="120" mass="13269">MANSLYERLGGTDGISRLVDDVLEAHLNNPIVKTRYVNARDLEHARRMSVEFFCAGSGGPKPYTGKDMLSIHKGMNISEQEFVAVVDDILDAMDKNSLGEAEKKDVLAILYSLKGDIIRV</sequence>
<dbReference type="PROSITE" id="PS01213">
    <property type="entry name" value="GLOBIN_FAM_2"/>
    <property type="match status" value="1"/>
</dbReference>
<dbReference type="Proteomes" id="UP001320148">
    <property type="component" value="Chromosome"/>
</dbReference>
<evidence type="ECO:0000256" key="3">
    <source>
        <dbReference type="ARBA" id="ARBA00022617"/>
    </source>
</evidence>
<keyword evidence="2" id="KW-0813">Transport</keyword>
<name>A0ABN6F5J7_9BACT</name>
<dbReference type="InterPro" id="IPR019795">
    <property type="entry name" value="Globin_bac-like_CS"/>
</dbReference>
<keyword evidence="5" id="KW-0408">Iron</keyword>
<dbReference type="EMBL" id="AP024488">
    <property type="protein sequence ID" value="BCS97439.1"/>
    <property type="molecule type" value="Genomic_DNA"/>
</dbReference>
<evidence type="ECO:0000256" key="2">
    <source>
        <dbReference type="ARBA" id="ARBA00022448"/>
    </source>
</evidence>
<dbReference type="CDD" id="cd00454">
    <property type="entry name" value="TrHb1_N"/>
    <property type="match status" value="1"/>
</dbReference>
<gene>
    <name evidence="6" type="ORF">DSLASN_30710</name>
</gene>
<keyword evidence="4" id="KW-0479">Metal-binding</keyword>
<keyword evidence="3" id="KW-0349">Heme</keyword>
<dbReference type="SUPFAM" id="SSF46458">
    <property type="entry name" value="Globin-like"/>
    <property type="match status" value="1"/>
</dbReference>
<protein>
    <recommendedName>
        <fullName evidence="8">Globin</fullName>
    </recommendedName>
</protein>
<proteinExistence type="predicted"/>